<keyword evidence="2" id="KW-1185">Reference proteome</keyword>
<sequence length="59" mass="6527">MTRNTDRHVREGYGTLFEAVLQACAEAGLTEEAATNIAVRTVEIVQAGNMTPWQEDHSH</sequence>
<name>A0ABQ1VLP9_9RHOB</name>
<accession>A0ABQ1VLP9</accession>
<evidence type="ECO:0000313" key="1">
    <source>
        <dbReference type="EMBL" id="GGF78493.1"/>
    </source>
</evidence>
<dbReference type="EMBL" id="BMIV01000020">
    <property type="protein sequence ID" value="GGF78493.1"/>
    <property type="molecule type" value="Genomic_DNA"/>
</dbReference>
<proteinExistence type="predicted"/>
<comment type="caution">
    <text evidence="1">The sequence shown here is derived from an EMBL/GenBank/DDBJ whole genome shotgun (WGS) entry which is preliminary data.</text>
</comment>
<dbReference type="RefSeq" id="WP_188716702.1">
    <property type="nucleotide sequence ID" value="NZ_BMIV01000020.1"/>
</dbReference>
<gene>
    <name evidence="1" type="ORF">GCM10011402_33870</name>
</gene>
<reference evidence="2" key="1">
    <citation type="journal article" date="2019" name="Int. J. Syst. Evol. Microbiol.">
        <title>The Global Catalogue of Microorganisms (GCM) 10K type strain sequencing project: providing services to taxonomists for standard genome sequencing and annotation.</title>
        <authorList>
            <consortium name="The Broad Institute Genomics Platform"/>
            <consortium name="The Broad Institute Genome Sequencing Center for Infectious Disease"/>
            <person name="Wu L."/>
            <person name="Ma J."/>
        </authorList>
    </citation>
    <scope>NUCLEOTIDE SEQUENCE [LARGE SCALE GENOMIC DNA]</scope>
    <source>
        <strain evidence="2">CGMCC 1.15419</strain>
    </source>
</reference>
<organism evidence="1 2">
    <name type="scientific">Paracoccus acridae</name>
    <dbReference type="NCBI Taxonomy" id="1795310"/>
    <lineage>
        <taxon>Bacteria</taxon>
        <taxon>Pseudomonadati</taxon>
        <taxon>Pseudomonadota</taxon>
        <taxon>Alphaproteobacteria</taxon>
        <taxon>Rhodobacterales</taxon>
        <taxon>Paracoccaceae</taxon>
        <taxon>Paracoccus</taxon>
    </lineage>
</organism>
<protein>
    <submittedName>
        <fullName evidence="1">Uncharacterized protein</fullName>
    </submittedName>
</protein>
<evidence type="ECO:0000313" key="2">
    <source>
        <dbReference type="Proteomes" id="UP000640509"/>
    </source>
</evidence>
<dbReference type="Proteomes" id="UP000640509">
    <property type="component" value="Unassembled WGS sequence"/>
</dbReference>